<evidence type="ECO:0000313" key="2">
    <source>
        <dbReference type="EMBL" id="KAK4324539.1"/>
    </source>
</evidence>
<dbReference type="Proteomes" id="UP001292094">
    <property type="component" value="Unassembled WGS sequence"/>
</dbReference>
<proteinExistence type="predicted"/>
<reference evidence="2" key="1">
    <citation type="submission" date="2023-11" db="EMBL/GenBank/DDBJ databases">
        <title>Genome assemblies of two species of porcelain crab, Petrolisthes cinctipes and Petrolisthes manimaculis (Anomura: Porcellanidae).</title>
        <authorList>
            <person name="Angst P."/>
        </authorList>
    </citation>
    <scope>NUCLEOTIDE SEQUENCE</scope>
    <source>
        <strain evidence="2">PB745_02</strain>
        <tissue evidence="2">Gill</tissue>
    </source>
</reference>
<dbReference type="EMBL" id="JAWZYT010000352">
    <property type="protein sequence ID" value="KAK4324539.1"/>
    <property type="molecule type" value="Genomic_DNA"/>
</dbReference>
<accession>A0AAE1QDG8</accession>
<evidence type="ECO:0000313" key="3">
    <source>
        <dbReference type="Proteomes" id="UP001292094"/>
    </source>
</evidence>
<gene>
    <name evidence="2" type="ORF">Pmani_004814</name>
</gene>
<keyword evidence="3" id="KW-1185">Reference proteome</keyword>
<evidence type="ECO:0000256" key="1">
    <source>
        <dbReference type="SAM" id="MobiDB-lite"/>
    </source>
</evidence>
<protein>
    <submittedName>
        <fullName evidence="2">Uncharacterized protein</fullName>
    </submittedName>
</protein>
<dbReference type="AlphaFoldDB" id="A0AAE1QDG8"/>
<sequence length="182" mass="20746">MGDNVDERSTVDGRETVVGKWIEVMEGKEEVERGKEEVERGKEEAERGKEEVEGRKEEAERKKEEVEGRKKEVEGRKEEAERGKGEGEGEEGEGGEINQDLSTFEDLLEAVIGERGRWNYLLYFICSYGSLVSALQTMSYQVLGATPDYWCQVDQLLAAKWTTQQILNFAIPFKRTGKRDQS</sequence>
<feature type="compositionally biased region" description="Basic and acidic residues" evidence="1">
    <location>
        <begin position="24"/>
        <end position="87"/>
    </location>
</feature>
<organism evidence="2 3">
    <name type="scientific">Petrolisthes manimaculis</name>
    <dbReference type="NCBI Taxonomy" id="1843537"/>
    <lineage>
        <taxon>Eukaryota</taxon>
        <taxon>Metazoa</taxon>
        <taxon>Ecdysozoa</taxon>
        <taxon>Arthropoda</taxon>
        <taxon>Crustacea</taxon>
        <taxon>Multicrustacea</taxon>
        <taxon>Malacostraca</taxon>
        <taxon>Eumalacostraca</taxon>
        <taxon>Eucarida</taxon>
        <taxon>Decapoda</taxon>
        <taxon>Pleocyemata</taxon>
        <taxon>Anomura</taxon>
        <taxon>Galatheoidea</taxon>
        <taxon>Porcellanidae</taxon>
        <taxon>Petrolisthes</taxon>
    </lineage>
</organism>
<name>A0AAE1QDG8_9EUCA</name>
<feature type="region of interest" description="Disordered" evidence="1">
    <location>
        <begin position="24"/>
        <end position="97"/>
    </location>
</feature>
<comment type="caution">
    <text evidence="2">The sequence shown here is derived from an EMBL/GenBank/DDBJ whole genome shotgun (WGS) entry which is preliminary data.</text>
</comment>